<evidence type="ECO:0000256" key="4">
    <source>
        <dbReference type="ARBA" id="ARBA00023136"/>
    </source>
</evidence>
<keyword evidence="3 6" id="KW-1133">Transmembrane helix</keyword>
<evidence type="ECO:0000256" key="5">
    <source>
        <dbReference type="SAM" id="MobiDB-lite"/>
    </source>
</evidence>
<dbReference type="GO" id="GO:0022857">
    <property type="term" value="F:transmembrane transporter activity"/>
    <property type="evidence" value="ECO:0007669"/>
    <property type="project" value="TreeGrafter"/>
</dbReference>
<evidence type="ECO:0000313" key="8">
    <source>
        <dbReference type="Proteomes" id="UP000078397"/>
    </source>
</evidence>
<gene>
    <name evidence="7" type="ORF">VFPPC_14105</name>
</gene>
<organism evidence="7 8">
    <name type="scientific">Pochonia chlamydosporia 170</name>
    <dbReference type="NCBI Taxonomy" id="1380566"/>
    <lineage>
        <taxon>Eukaryota</taxon>
        <taxon>Fungi</taxon>
        <taxon>Dikarya</taxon>
        <taxon>Ascomycota</taxon>
        <taxon>Pezizomycotina</taxon>
        <taxon>Sordariomycetes</taxon>
        <taxon>Hypocreomycetidae</taxon>
        <taxon>Hypocreales</taxon>
        <taxon>Clavicipitaceae</taxon>
        <taxon>Pochonia</taxon>
    </lineage>
</organism>
<feature type="transmembrane region" description="Helical" evidence="6">
    <location>
        <begin position="159"/>
        <end position="183"/>
    </location>
</feature>
<evidence type="ECO:0000256" key="2">
    <source>
        <dbReference type="ARBA" id="ARBA00022692"/>
    </source>
</evidence>
<proteinExistence type="predicted"/>
<feature type="transmembrane region" description="Helical" evidence="6">
    <location>
        <begin position="310"/>
        <end position="328"/>
    </location>
</feature>
<feature type="region of interest" description="Disordered" evidence="5">
    <location>
        <begin position="1"/>
        <end position="25"/>
    </location>
</feature>
<name>A0A179F5J8_METCM</name>
<evidence type="ECO:0000256" key="6">
    <source>
        <dbReference type="SAM" id="Phobius"/>
    </source>
</evidence>
<comment type="subcellular location">
    <subcellularLocation>
        <location evidence="1">Membrane</location>
        <topology evidence="1">Multi-pass membrane protein</topology>
    </subcellularLocation>
</comment>
<keyword evidence="2 6" id="KW-0812">Transmembrane</keyword>
<sequence>MEQPEEHRPFLELEQGDEVDQKNDKPQRSRVVVTLLLALQLFAFSIGRSLTVLSLKLRQKDIICEKFLSANGHDGYDQTCKRPTGGTAPEVDVEFGVVEYWGMIFALLPAMVVALPYGLTADQHGRKKFVVLSAGGILVNAVLEAIICMFPGFLPLRLIWLASLVTSFSGSELAFCAFTFAVAADVTSEKRMSMVFLLLGAVAMIGGFLGTYLSVSIDYSIAILLGLVMYSITICVAAFTPDTLAGGSSTLKNGLLNSEISYLIDIRKVLHEVARVARLVCRDNKQIGAILLALLFAAHLGVKTELSLNPFPQSSLFWTILILLLGLIPCYKSPLSKDLWMARIIALISLPGALLLVFSGGSVLPFNMLIGMVLISATNLYPAIMRGLLVHLSEGKDIGALYALFGVAQSVGIIIQKPLSALLYLLGGIGQIISVVIFVLSGVILFCVWPRRVNNGAAEG</sequence>
<dbReference type="GO" id="GO:0016020">
    <property type="term" value="C:membrane"/>
    <property type="evidence" value="ECO:0007669"/>
    <property type="project" value="UniProtKB-SubCell"/>
</dbReference>
<dbReference type="SUPFAM" id="SSF103473">
    <property type="entry name" value="MFS general substrate transporter"/>
    <property type="match status" value="1"/>
</dbReference>
<accession>A0A179F5J8</accession>
<comment type="caution">
    <text evidence="7">The sequence shown here is derived from an EMBL/GenBank/DDBJ whole genome shotgun (WGS) entry which is preliminary data.</text>
</comment>
<dbReference type="OrthoDB" id="6418990at2759"/>
<feature type="transmembrane region" description="Helical" evidence="6">
    <location>
        <begin position="421"/>
        <end position="449"/>
    </location>
</feature>
<dbReference type="PANTHER" id="PTHR23507">
    <property type="entry name" value="ZGC:174356"/>
    <property type="match status" value="1"/>
</dbReference>
<feature type="transmembrane region" description="Helical" evidence="6">
    <location>
        <begin position="31"/>
        <end position="50"/>
    </location>
</feature>
<evidence type="ECO:0000256" key="1">
    <source>
        <dbReference type="ARBA" id="ARBA00004141"/>
    </source>
</evidence>
<dbReference type="RefSeq" id="XP_018138518.1">
    <property type="nucleotide sequence ID" value="XM_018291876.1"/>
</dbReference>
<dbReference type="AlphaFoldDB" id="A0A179F5J8"/>
<dbReference type="EMBL" id="LSBJ02000008">
    <property type="protein sequence ID" value="OAQ60640.1"/>
    <property type="molecule type" value="Genomic_DNA"/>
</dbReference>
<evidence type="ECO:0000313" key="7">
    <source>
        <dbReference type="EMBL" id="OAQ60640.1"/>
    </source>
</evidence>
<feature type="transmembrane region" description="Helical" evidence="6">
    <location>
        <begin position="340"/>
        <end position="358"/>
    </location>
</feature>
<dbReference type="Proteomes" id="UP000078397">
    <property type="component" value="Unassembled WGS sequence"/>
</dbReference>
<dbReference type="Gene3D" id="1.20.1250.20">
    <property type="entry name" value="MFS general substrate transporter like domains"/>
    <property type="match status" value="1"/>
</dbReference>
<keyword evidence="4 6" id="KW-0472">Membrane</keyword>
<feature type="transmembrane region" description="Helical" evidence="6">
    <location>
        <begin position="397"/>
        <end position="415"/>
    </location>
</feature>
<reference evidence="7 8" key="1">
    <citation type="journal article" date="2016" name="PLoS Pathog.">
        <title>Biosynthesis of antibiotic leucinostatins in bio-control fungus Purpureocillium lilacinum and their inhibition on phytophthora revealed by genome mining.</title>
        <authorList>
            <person name="Wang G."/>
            <person name="Liu Z."/>
            <person name="Lin R."/>
            <person name="Li E."/>
            <person name="Mao Z."/>
            <person name="Ling J."/>
            <person name="Yang Y."/>
            <person name="Yin W.B."/>
            <person name="Xie B."/>
        </authorList>
    </citation>
    <scope>NUCLEOTIDE SEQUENCE [LARGE SCALE GENOMIC DNA]</scope>
    <source>
        <strain evidence="7">170</strain>
    </source>
</reference>
<feature type="transmembrane region" description="Helical" evidence="6">
    <location>
        <begin position="219"/>
        <end position="239"/>
    </location>
</feature>
<dbReference type="KEGG" id="pchm:VFPPC_14105"/>
<protein>
    <submittedName>
        <fullName evidence="7">Major facilitator superfamily domain-containing protein</fullName>
    </submittedName>
</protein>
<keyword evidence="8" id="KW-1185">Reference proteome</keyword>
<feature type="transmembrane region" description="Helical" evidence="6">
    <location>
        <begin position="195"/>
        <end position="213"/>
    </location>
</feature>
<dbReference type="PANTHER" id="PTHR23507:SF1">
    <property type="entry name" value="FI18259P1-RELATED"/>
    <property type="match status" value="1"/>
</dbReference>
<dbReference type="InterPro" id="IPR036259">
    <property type="entry name" value="MFS_trans_sf"/>
</dbReference>
<feature type="transmembrane region" description="Helical" evidence="6">
    <location>
        <begin position="287"/>
        <end position="304"/>
    </location>
</feature>
<evidence type="ECO:0000256" key="3">
    <source>
        <dbReference type="ARBA" id="ARBA00022989"/>
    </source>
</evidence>
<dbReference type="GeneID" id="28855870"/>
<feature type="compositionally biased region" description="Basic and acidic residues" evidence="5">
    <location>
        <begin position="1"/>
        <end position="11"/>
    </location>
</feature>
<feature type="transmembrane region" description="Helical" evidence="6">
    <location>
        <begin position="100"/>
        <end position="117"/>
    </location>
</feature>
<feature type="transmembrane region" description="Helical" evidence="6">
    <location>
        <begin position="364"/>
        <end position="385"/>
    </location>
</feature>
<feature type="transmembrane region" description="Helical" evidence="6">
    <location>
        <begin position="129"/>
        <end position="153"/>
    </location>
</feature>